<dbReference type="EMBL" id="AP025943">
    <property type="protein sequence ID" value="BDL44468.1"/>
    <property type="molecule type" value="Genomic_DNA"/>
</dbReference>
<sequence length="181" mass="20168">METQAPDAYLHAGFWDTWGIWLALAAILLAVAAAVILLIRKKGRTAPAPLTPAQSAVRDITMLRETHPSLRQAAVDFSLILRKFLVGETKDPALYETQQEFNRRADALTALSTELQGPTRDLLDRMAVLKYEPDTPENDSMVNELADRTVQLINDIDAASRTTQEETDLIVKKPSARTNQR</sequence>
<proteinExistence type="predicted"/>
<protein>
    <submittedName>
        <fullName evidence="3">Uncharacterized protein</fullName>
    </submittedName>
</protein>
<reference evidence="3" key="1">
    <citation type="submission" date="2022-06" db="EMBL/GenBank/DDBJ databases">
        <title>Akkermansia biwalacus sp. nov., an anaerobic mucin-degrading bacterium isolated from human intestine.</title>
        <authorList>
            <person name="Kobayashi Y."/>
            <person name="Inoue S."/>
            <person name="Kawahara T."/>
            <person name="Kohda N."/>
        </authorList>
    </citation>
    <scope>NUCLEOTIDE SEQUENCE</scope>
    <source>
        <strain evidence="3">WON2089</strain>
    </source>
</reference>
<evidence type="ECO:0000313" key="4">
    <source>
        <dbReference type="Proteomes" id="UP001062263"/>
    </source>
</evidence>
<keyword evidence="2" id="KW-0812">Transmembrane</keyword>
<feature type="region of interest" description="Disordered" evidence="1">
    <location>
        <begin position="161"/>
        <end position="181"/>
    </location>
</feature>
<evidence type="ECO:0000313" key="3">
    <source>
        <dbReference type="EMBL" id="BDL44468.1"/>
    </source>
</evidence>
<name>A0ABM7ZIA2_9BACT</name>
<dbReference type="Proteomes" id="UP001062263">
    <property type="component" value="Chromosome"/>
</dbReference>
<keyword evidence="2" id="KW-0472">Membrane</keyword>
<organism evidence="3 4">
    <name type="scientific">Akkermansia biwaensis</name>
    <dbReference type="NCBI Taxonomy" id="2946555"/>
    <lineage>
        <taxon>Bacteria</taxon>
        <taxon>Pseudomonadati</taxon>
        <taxon>Verrucomicrobiota</taxon>
        <taxon>Verrucomicrobiia</taxon>
        <taxon>Verrucomicrobiales</taxon>
        <taxon>Akkermansiaceae</taxon>
        <taxon>Akkermansia</taxon>
    </lineage>
</organism>
<keyword evidence="2" id="KW-1133">Transmembrane helix</keyword>
<gene>
    <name evidence="3" type="ORF">Abiwalacus_20420</name>
</gene>
<evidence type="ECO:0000256" key="2">
    <source>
        <dbReference type="SAM" id="Phobius"/>
    </source>
</evidence>
<accession>A0ABM7ZIA2</accession>
<keyword evidence="4" id="KW-1185">Reference proteome</keyword>
<evidence type="ECO:0000256" key="1">
    <source>
        <dbReference type="SAM" id="MobiDB-lite"/>
    </source>
</evidence>
<feature type="transmembrane region" description="Helical" evidence="2">
    <location>
        <begin position="20"/>
        <end position="39"/>
    </location>
</feature>